<sequence length="84" mass="9548">MEEAKRKEAEDAKKAQQEHSSGGGDSSLITKSELRDEMRSMIRGLRRWVILGGKGVEHYLEEDCVEPANKLSPEWRVGIQRILP</sequence>
<reference evidence="2 3" key="1">
    <citation type="submission" date="2024-02" db="EMBL/GenBank/DDBJ databases">
        <title>High-quality chromosome-scale genome assembly of Pensacola bahiagrass (Paspalum notatum Flugge var. saurae).</title>
        <authorList>
            <person name="Vega J.M."/>
            <person name="Podio M."/>
            <person name="Orjuela J."/>
            <person name="Siena L.A."/>
            <person name="Pessino S.C."/>
            <person name="Combes M.C."/>
            <person name="Mariac C."/>
            <person name="Albertini E."/>
            <person name="Pupilli F."/>
            <person name="Ortiz J.P.A."/>
            <person name="Leblanc O."/>
        </authorList>
    </citation>
    <scope>NUCLEOTIDE SEQUENCE [LARGE SCALE GENOMIC DNA]</scope>
    <source>
        <strain evidence="2">R1</strain>
        <tissue evidence="2">Leaf</tissue>
    </source>
</reference>
<feature type="region of interest" description="Disordered" evidence="1">
    <location>
        <begin position="1"/>
        <end position="32"/>
    </location>
</feature>
<organism evidence="2 3">
    <name type="scientific">Paspalum notatum var. saurae</name>
    <dbReference type="NCBI Taxonomy" id="547442"/>
    <lineage>
        <taxon>Eukaryota</taxon>
        <taxon>Viridiplantae</taxon>
        <taxon>Streptophyta</taxon>
        <taxon>Embryophyta</taxon>
        <taxon>Tracheophyta</taxon>
        <taxon>Spermatophyta</taxon>
        <taxon>Magnoliopsida</taxon>
        <taxon>Liliopsida</taxon>
        <taxon>Poales</taxon>
        <taxon>Poaceae</taxon>
        <taxon>PACMAD clade</taxon>
        <taxon>Panicoideae</taxon>
        <taxon>Andropogonodae</taxon>
        <taxon>Paspaleae</taxon>
        <taxon>Paspalinae</taxon>
        <taxon>Paspalum</taxon>
    </lineage>
</organism>
<feature type="compositionally biased region" description="Basic and acidic residues" evidence="1">
    <location>
        <begin position="1"/>
        <end position="17"/>
    </location>
</feature>
<dbReference type="AlphaFoldDB" id="A0AAQ3SLV6"/>
<evidence type="ECO:0000313" key="2">
    <source>
        <dbReference type="EMBL" id="WVZ55980.1"/>
    </source>
</evidence>
<dbReference type="Proteomes" id="UP001341281">
    <property type="component" value="Chromosome 02"/>
</dbReference>
<dbReference type="EMBL" id="CP144746">
    <property type="protein sequence ID" value="WVZ55980.1"/>
    <property type="molecule type" value="Genomic_DNA"/>
</dbReference>
<evidence type="ECO:0000313" key="3">
    <source>
        <dbReference type="Proteomes" id="UP001341281"/>
    </source>
</evidence>
<gene>
    <name evidence="2" type="ORF">U9M48_006573</name>
</gene>
<accession>A0AAQ3SLV6</accession>
<keyword evidence="3" id="KW-1185">Reference proteome</keyword>
<name>A0AAQ3SLV6_PASNO</name>
<evidence type="ECO:0000256" key="1">
    <source>
        <dbReference type="SAM" id="MobiDB-lite"/>
    </source>
</evidence>
<protein>
    <submittedName>
        <fullName evidence="2">Uncharacterized protein</fullName>
    </submittedName>
</protein>
<proteinExistence type="predicted"/>